<comment type="caution">
    <text evidence="1">The sequence shown here is derived from an EMBL/GenBank/DDBJ whole genome shotgun (WGS) entry which is preliminary data.</text>
</comment>
<protein>
    <submittedName>
        <fullName evidence="1">Uncharacterized protein</fullName>
    </submittedName>
</protein>
<gene>
    <name evidence="1" type="ORF">ACD_2C00141G0019</name>
</gene>
<reference evidence="1" key="1">
    <citation type="journal article" date="2012" name="Science">
        <title>Fermentation, hydrogen, and sulfur metabolism in multiple uncultivated bacterial phyla.</title>
        <authorList>
            <person name="Wrighton K.C."/>
            <person name="Thomas B.C."/>
            <person name="Sharon I."/>
            <person name="Miller C.S."/>
            <person name="Castelle C.J."/>
            <person name="VerBerkmoes N.C."/>
            <person name="Wilkins M.J."/>
            <person name="Hettich R.L."/>
            <person name="Lipton M.S."/>
            <person name="Williams K.H."/>
            <person name="Long P.E."/>
            <person name="Banfield J.F."/>
        </authorList>
    </citation>
    <scope>NUCLEOTIDE SEQUENCE [LARGE SCALE GENOMIC DNA]</scope>
</reference>
<organism evidence="1">
    <name type="scientific">uncultured bacterium</name>
    <name type="common">gcode 4</name>
    <dbReference type="NCBI Taxonomy" id="1234023"/>
    <lineage>
        <taxon>Bacteria</taxon>
        <taxon>environmental samples</taxon>
    </lineage>
</organism>
<dbReference type="EMBL" id="AMFJ01000141">
    <property type="protein sequence ID" value="EKE29597.1"/>
    <property type="molecule type" value="Genomic_DNA"/>
</dbReference>
<sequence>MKTIYIPWFWNQDDCIRRKVFPDAQVVQKTLRIITPEQVEAFLIKCGKDSMKAHIMENYPKTEDKHFESLYSQFLEVQNAKKKPGDEKAQSSQKLIFDNFQWLTPAIGSAITRTKKELLKAMTDNCHIKLVWHSQWCLIAIETIIDDPSLLSKISEIELYAPVVNYDIAKGFHIDKEEWYLHPKWVLVRKRYISSLNKKKAHLFEVFILTLRGAKWNWHLTVHYSKNDPIIPAASLKLEKIKLMRFEMGIVTSEEPDHYLGYKKDNA</sequence>
<accession>K2G5Q3</accession>
<name>K2G5Q3_9BACT</name>
<evidence type="ECO:0000313" key="1">
    <source>
        <dbReference type="EMBL" id="EKE29597.1"/>
    </source>
</evidence>
<proteinExistence type="predicted"/>
<dbReference type="AlphaFoldDB" id="K2G5Q3"/>